<feature type="transmembrane region" description="Helical" evidence="8">
    <location>
        <begin position="231"/>
        <end position="247"/>
    </location>
</feature>
<dbReference type="InterPro" id="IPR001594">
    <property type="entry name" value="Palmitoyltrfase_DHHC"/>
</dbReference>
<comment type="caution">
    <text evidence="11">The sequence shown here is derived from an EMBL/GenBank/DDBJ whole genome shotgun (WGS) entry which is preliminary data.</text>
</comment>
<dbReference type="Proteomes" id="UP000604046">
    <property type="component" value="Unassembled WGS sequence"/>
</dbReference>
<dbReference type="PROSITE" id="PS50216">
    <property type="entry name" value="DHHC"/>
    <property type="match status" value="1"/>
</dbReference>
<feature type="domain" description="Palmitoyltransferase DHHC" evidence="10">
    <location>
        <begin position="163"/>
        <end position="245"/>
    </location>
</feature>
<keyword evidence="6 8" id="KW-0012">Acyltransferase</keyword>
<keyword evidence="4 8" id="KW-1133">Transmembrane helix</keyword>
<feature type="compositionally biased region" description="Basic and acidic residues" evidence="9">
    <location>
        <begin position="23"/>
        <end position="32"/>
    </location>
</feature>
<feature type="region of interest" description="Disordered" evidence="9">
    <location>
        <begin position="1"/>
        <end position="32"/>
    </location>
</feature>
<dbReference type="Pfam" id="PF01529">
    <property type="entry name" value="DHHC"/>
    <property type="match status" value="1"/>
</dbReference>
<comment type="domain">
    <text evidence="8">The DHHC domain is required for palmitoyltransferase activity.</text>
</comment>
<organism evidence="11 12">
    <name type="scientific">Symbiodinium natans</name>
    <dbReference type="NCBI Taxonomy" id="878477"/>
    <lineage>
        <taxon>Eukaryota</taxon>
        <taxon>Sar</taxon>
        <taxon>Alveolata</taxon>
        <taxon>Dinophyceae</taxon>
        <taxon>Suessiales</taxon>
        <taxon>Symbiodiniaceae</taxon>
        <taxon>Symbiodinium</taxon>
    </lineage>
</organism>
<feature type="transmembrane region" description="Helical" evidence="8">
    <location>
        <begin position="67"/>
        <end position="86"/>
    </location>
</feature>
<evidence type="ECO:0000256" key="2">
    <source>
        <dbReference type="ARBA" id="ARBA00022679"/>
    </source>
</evidence>
<comment type="similarity">
    <text evidence="7">Belongs to the DHHC palmitoyltransferase family. PFA5 subfamily.</text>
</comment>
<feature type="transmembrane region" description="Helical" evidence="8">
    <location>
        <begin position="35"/>
        <end position="55"/>
    </location>
</feature>
<dbReference type="EMBL" id="CAJNDS010000598">
    <property type="protein sequence ID" value="CAE7221621.1"/>
    <property type="molecule type" value="Genomic_DNA"/>
</dbReference>
<dbReference type="InterPro" id="IPR039859">
    <property type="entry name" value="PFA4/ZDH16/20/ERF2-like"/>
</dbReference>
<dbReference type="PANTHER" id="PTHR22883:SF23">
    <property type="entry name" value="PALMITOYLTRANSFERASE ZDHHC6"/>
    <property type="match status" value="1"/>
</dbReference>
<sequence length="281" mass="31085">MSSDELCDQRGPKTLDDLPPLPEPKRVEQRRQERTGGVIVLGTCAVLIAVTVTASENFPGASKWTCRSFILVQALLATQFWLVLLLGNPGVVNRSPEACFPVPHHVLSGNVAENVRDGRRSFCVRCFVWRDLDQGDKDVAAPGSWSSWSMSCWSSRLYKFAKLPKTAHHCQICQRCVMYFDHHCSVLGRCVGSGNLASFCGLISMGMLGSFTAAISIGIAVLISWDDVRRQPWILVSVSIFFLFCCCQRPMLYCLRKLQCCCGSLCLRQAHDATPVAFGAM</sequence>
<dbReference type="PANTHER" id="PTHR22883">
    <property type="entry name" value="ZINC FINGER DHHC DOMAIN CONTAINING PROTEIN"/>
    <property type="match status" value="1"/>
</dbReference>
<evidence type="ECO:0000256" key="7">
    <source>
        <dbReference type="ARBA" id="ARBA00038298"/>
    </source>
</evidence>
<keyword evidence="5 8" id="KW-0472">Membrane</keyword>
<proteinExistence type="inferred from homology"/>
<keyword evidence="3 8" id="KW-0812">Transmembrane</keyword>
<dbReference type="OrthoDB" id="9909019at2759"/>
<dbReference type="GO" id="GO:0019706">
    <property type="term" value="F:protein-cysteine S-palmitoyltransferase activity"/>
    <property type="evidence" value="ECO:0007669"/>
    <property type="project" value="UniProtKB-EC"/>
</dbReference>
<feature type="transmembrane region" description="Helical" evidence="8">
    <location>
        <begin position="199"/>
        <end position="225"/>
    </location>
</feature>
<name>A0A812K3G7_9DINO</name>
<comment type="catalytic activity">
    <reaction evidence="8">
        <text>L-cysteinyl-[protein] + hexadecanoyl-CoA = S-hexadecanoyl-L-cysteinyl-[protein] + CoA</text>
        <dbReference type="Rhea" id="RHEA:36683"/>
        <dbReference type="Rhea" id="RHEA-COMP:10131"/>
        <dbReference type="Rhea" id="RHEA-COMP:11032"/>
        <dbReference type="ChEBI" id="CHEBI:29950"/>
        <dbReference type="ChEBI" id="CHEBI:57287"/>
        <dbReference type="ChEBI" id="CHEBI:57379"/>
        <dbReference type="ChEBI" id="CHEBI:74151"/>
        <dbReference type="EC" id="2.3.1.225"/>
    </reaction>
</comment>
<evidence type="ECO:0000256" key="4">
    <source>
        <dbReference type="ARBA" id="ARBA00022989"/>
    </source>
</evidence>
<evidence type="ECO:0000256" key="5">
    <source>
        <dbReference type="ARBA" id="ARBA00023136"/>
    </source>
</evidence>
<evidence type="ECO:0000259" key="10">
    <source>
        <dbReference type="Pfam" id="PF01529"/>
    </source>
</evidence>
<keyword evidence="12" id="KW-1185">Reference proteome</keyword>
<dbReference type="AlphaFoldDB" id="A0A812K3G7"/>
<evidence type="ECO:0000256" key="6">
    <source>
        <dbReference type="ARBA" id="ARBA00023315"/>
    </source>
</evidence>
<evidence type="ECO:0000256" key="9">
    <source>
        <dbReference type="SAM" id="MobiDB-lite"/>
    </source>
</evidence>
<feature type="compositionally biased region" description="Basic and acidic residues" evidence="9">
    <location>
        <begin position="7"/>
        <end position="16"/>
    </location>
</feature>
<evidence type="ECO:0000256" key="8">
    <source>
        <dbReference type="RuleBase" id="RU079119"/>
    </source>
</evidence>
<evidence type="ECO:0000313" key="12">
    <source>
        <dbReference type="Proteomes" id="UP000604046"/>
    </source>
</evidence>
<accession>A0A812K3G7</accession>
<comment type="subcellular location">
    <subcellularLocation>
        <location evidence="1">Membrane</location>
        <topology evidence="1">Multi-pass membrane protein</topology>
    </subcellularLocation>
</comment>
<gene>
    <name evidence="11" type="primary">PFA4</name>
    <name evidence="11" type="ORF">SNAT2548_LOCUS8179</name>
</gene>
<dbReference type="GO" id="GO:0005783">
    <property type="term" value="C:endoplasmic reticulum"/>
    <property type="evidence" value="ECO:0007669"/>
    <property type="project" value="TreeGrafter"/>
</dbReference>
<dbReference type="GO" id="GO:0005794">
    <property type="term" value="C:Golgi apparatus"/>
    <property type="evidence" value="ECO:0007669"/>
    <property type="project" value="TreeGrafter"/>
</dbReference>
<dbReference type="EC" id="2.3.1.225" evidence="8"/>
<keyword evidence="2 8" id="KW-0808">Transferase</keyword>
<dbReference type="GO" id="GO:0006612">
    <property type="term" value="P:protein targeting to membrane"/>
    <property type="evidence" value="ECO:0007669"/>
    <property type="project" value="TreeGrafter"/>
</dbReference>
<evidence type="ECO:0000313" key="11">
    <source>
        <dbReference type="EMBL" id="CAE7221621.1"/>
    </source>
</evidence>
<reference evidence="11" key="1">
    <citation type="submission" date="2021-02" db="EMBL/GenBank/DDBJ databases">
        <authorList>
            <person name="Dougan E. K."/>
            <person name="Rhodes N."/>
            <person name="Thang M."/>
            <person name="Chan C."/>
        </authorList>
    </citation>
    <scope>NUCLEOTIDE SEQUENCE</scope>
</reference>
<evidence type="ECO:0000256" key="1">
    <source>
        <dbReference type="ARBA" id="ARBA00004141"/>
    </source>
</evidence>
<evidence type="ECO:0000256" key="3">
    <source>
        <dbReference type="ARBA" id="ARBA00022692"/>
    </source>
</evidence>
<dbReference type="GO" id="GO:0016020">
    <property type="term" value="C:membrane"/>
    <property type="evidence" value="ECO:0007669"/>
    <property type="project" value="UniProtKB-SubCell"/>
</dbReference>
<protein>
    <recommendedName>
        <fullName evidence="8">Palmitoyltransferase</fullName>
        <ecNumber evidence="8">2.3.1.225</ecNumber>
    </recommendedName>
</protein>